<keyword evidence="2" id="KW-1185">Reference proteome</keyword>
<reference evidence="1 2" key="2">
    <citation type="submission" date="2018-10" db="EMBL/GenBank/DDBJ databases">
        <authorList>
            <consortium name="Pathogen Informatics"/>
        </authorList>
    </citation>
    <scope>NUCLEOTIDE SEQUENCE [LARGE SCALE GENOMIC DNA]</scope>
</reference>
<reference evidence="3" key="1">
    <citation type="submission" date="2017-02" db="UniProtKB">
        <authorList>
            <consortium name="WormBaseParasite"/>
        </authorList>
    </citation>
    <scope>IDENTIFICATION</scope>
</reference>
<dbReference type="EMBL" id="UXUI01007813">
    <property type="protein sequence ID" value="VDD89529.1"/>
    <property type="molecule type" value="Genomic_DNA"/>
</dbReference>
<dbReference type="AlphaFoldDB" id="A0A0N4V3E8"/>
<dbReference type="WBParaSite" id="EVEC_0000457201-mRNA-1">
    <property type="protein sequence ID" value="EVEC_0000457201-mRNA-1"/>
    <property type="gene ID" value="EVEC_0000457201"/>
</dbReference>
<protein>
    <submittedName>
        <fullName evidence="1 3">Uncharacterized protein</fullName>
    </submittedName>
</protein>
<evidence type="ECO:0000313" key="3">
    <source>
        <dbReference type="WBParaSite" id="EVEC_0000457201-mRNA-1"/>
    </source>
</evidence>
<accession>A0A0N4V3E8</accession>
<organism evidence="3">
    <name type="scientific">Enterobius vermicularis</name>
    <name type="common">Human pinworm</name>
    <dbReference type="NCBI Taxonomy" id="51028"/>
    <lineage>
        <taxon>Eukaryota</taxon>
        <taxon>Metazoa</taxon>
        <taxon>Ecdysozoa</taxon>
        <taxon>Nematoda</taxon>
        <taxon>Chromadorea</taxon>
        <taxon>Rhabditida</taxon>
        <taxon>Spirurina</taxon>
        <taxon>Oxyuridomorpha</taxon>
        <taxon>Oxyuroidea</taxon>
        <taxon>Oxyuridae</taxon>
        <taxon>Enterobius</taxon>
    </lineage>
</organism>
<evidence type="ECO:0000313" key="2">
    <source>
        <dbReference type="Proteomes" id="UP000274131"/>
    </source>
</evidence>
<gene>
    <name evidence="1" type="ORF">EVEC_LOCUS4280</name>
</gene>
<sequence>MWNPVLDQYCSIHSGYPSRSDSRHLAHLLCPKITLRFKIFNFASF</sequence>
<proteinExistence type="predicted"/>
<name>A0A0N4V3E8_ENTVE</name>
<evidence type="ECO:0000313" key="1">
    <source>
        <dbReference type="EMBL" id="VDD89529.1"/>
    </source>
</evidence>
<dbReference type="Proteomes" id="UP000274131">
    <property type="component" value="Unassembled WGS sequence"/>
</dbReference>